<dbReference type="InterPro" id="IPR037912">
    <property type="entry name" value="MCRS1"/>
</dbReference>
<feature type="region of interest" description="Disordered" evidence="1">
    <location>
        <begin position="21"/>
        <end position="42"/>
    </location>
</feature>
<feature type="compositionally biased region" description="Basic and acidic residues" evidence="1">
    <location>
        <begin position="605"/>
        <end position="633"/>
    </location>
</feature>
<dbReference type="InterPro" id="IPR000253">
    <property type="entry name" value="FHA_dom"/>
</dbReference>
<protein>
    <recommendedName>
        <fullName evidence="2">FHA domain-containing protein</fullName>
    </recommendedName>
</protein>
<accession>A0AAE1ZDY3</accession>
<dbReference type="InterPro" id="IPR008984">
    <property type="entry name" value="SMAD_FHA_dom_sf"/>
</dbReference>
<dbReference type="Pfam" id="PF13325">
    <property type="entry name" value="MCRS_N"/>
    <property type="match status" value="1"/>
</dbReference>
<feature type="domain" description="FHA" evidence="2">
    <location>
        <begin position="490"/>
        <end position="546"/>
    </location>
</feature>
<sequence>MNHNTTATTITTNFKKSRVAVSRNTVSSHQRPSSGNLLRPYRRSDISRTIKRKTSRINRPKIKHEVKNAPWTPGDDYLLINSVVMVCNLTEVYHTVRFAVHFTEKEIENRWRDLLFDPIVSSTALKAIEKLPPFMKSQLDRQIPFSSQEDSIIAQIPFSDVYPDGILKSLNIFDLNPSIFTEILRKHPTIFYSGRDELDLYRQWCRFYNCHCIAVQDRCVKSKSTSDDYTSLLSTTSINVETSTAATTTTTNRDNSTYSLNDNNCANPIALGGDPQSFSDTELLLEETVTNAIASGIPKLTEQSTVTRRQHMLNQTSYHGFQGLVTQLVLEALLKESSSQSNDSAIHSSPLHHHSSPSSSIASSNTRGATGLIELKSSTGGNDQSHSSSLTQEPSKSRALSVRQPSSTPPVSSNNQEFDFKRRLELHRRRGRLWARLRRTKEEARRWTRLVEMCVADGTALEIMNLQPIYPALASLTGSRTQFLIKEKKVIFGRCSFVYQPDIDLSMEGGSARISRCHGQIRLNKDGIFWLGNFSSHTVYVDGNPILTDEEVELKDLATILIDHITLRFDVNHDYVDWLCSNDNTTTNITTTTTTNNNNNNNNNDKSHKDNHHEDNKKDISNEIKLVDSESEVRTSQLS</sequence>
<feature type="compositionally biased region" description="Low complexity" evidence="1">
    <location>
        <begin position="591"/>
        <end position="604"/>
    </location>
</feature>
<dbReference type="PANTHER" id="PTHR13233">
    <property type="entry name" value="MICROSPHERULE PROTEIN 1"/>
    <property type="match status" value="1"/>
</dbReference>
<evidence type="ECO:0000313" key="3">
    <source>
        <dbReference type="EMBL" id="KAK4472067.1"/>
    </source>
</evidence>
<dbReference type="PANTHER" id="PTHR13233:SF0">
    <property type="entry name" value="MICROSPHERULE PROTEIN 1"/>
    <property type="match status" value="1"/>
</dbReference>
<dbReference type="Gene3D" id="2.60.200.20">
    <property type="match status" value="1"/>
</dbReference>
<dbReference type="GO" id="GO:0002151">
    <property type="term" value="F:G-quadruplex RNA binding"/>
    <property type="evidence" value="ECO:0007669"/>
    <property type="project" value="InterPro"/>
</dbReference>
<evidence type="ECO:0000259" key="2">
    <source>
        <dbReference type="PROSITE" id="PS50006"/>
    </source>
</evidence>
<keyword evidence="4" id="KW-1185">Reference proteome</keyword>
<evidence type="ECO:0000256" key="1">
    <source>
        <dbReference type="SAM" id="MobiDB-lite"/>
    </source>
</evidence>
<feature type="compositionally biased region" description="Polar residues" evidence="1">
    <location>
        <begin position="403"/>
        <end position="416"/>
    </location>
</feature>
<dbReference type="SMART" id="SM00240">
    <property type="entry name" value="FHA"/>
    <property type="match status" value="1"/>
</dbReference>
<dbReference type="EMBL" id="JALJAT010000003">
    <property type="protein sequence ID" value="KAK4472067.1"/>
    <property type="molecule type" value="Genomic_DNA"/>
</dbReference>
<comment type="caution">
    <text evidence="3">The sequence shown here is derived from an EMBL/GenBank/DDBJ whole genome shotgun (WGS) entry which is preliminary data.</text>
</comment>
<feature type="region of interest" description="Disordered" evidence="1">
    <location>
        <begin position="341"/>
        <end position="416"/>
    </location>
</feature>
<dbReference type="AlphaFoldDB" id="A0AAE1ZDY3"/>
<proteinExistence type="predicted"/>
<dbReference type="GO" id="GO:0031011">
    <property type="term" value="C:Ino80 complex"/>
    <property type="evidence" value="ECO:0007669"/>
    <property type="project" value="InterPro"/>
</dbReference>
<name>A0AAE1ZDY3_SCHME</name>
<dbReference type="GO" id="GO:0071339">
    <property type="term" value="C:MLL1 complex"/>
    <property type="evidence" value="ECO:0007669"/>
    <property type="project" value="InterPro"/>
</dbReference>
<reference evidence="3" key="2">
    <citation type="journal article" date="2023" name="Infect Dis Poverty">
        <title>Chromosome-scale genome of the human blood fluke Schistosoma mekongi and its implications for public health.</title>
        <authorList>
            <person name="Zhou M."/>
            <person name="Xu L."/>
            <person name="Xu D."/>
            <person name="Chen W."/>
            <person name="Khan J."/>
            <person name="Hu Y."/>
            <person name="Huang H."/>
            <person name="Wei H."/>
            <person name="Zhang Y."/>
            <person name="Chusongsang P."/>
            <person name="Tanasarnprasert K."/>
            <person name="Hu X."/>
            <person name="Limpanont Y."/>
            <person name="Lv Z."/>
        </authorList>
    </citation>
    <scope>NUCLEOTIDE SEQUENCE</scope>
    <source>
        <strain evidence="3">LV_2022a</strain>
    </source>
</reference>
<organism evidence="3 4">
    <name type="scientific">Schistosoma mekongi</name>
    <name type="common">Parasitic worm</name>
    <dbReference type="NCBI Taxonomy" id="38744"/>
    <lineage>
        <taxon>Eukaryota</taxon>
        <taxon>Metazoa</taxon>
        <taxon>Spiralia</taxon>
        <taxon>Lophotrochozoa</taxon>
        <taxon>Platyhelminthes</taxon>
        <taxon>Trematoda</taxon>
        <taxon>Digenea</taxon>
        <taxon>Strigeidida</taxon>
        <taxon>Schistosomatoidea</taxon>
        <taxon>Schistosomatidae</taxon>
        <taxon>Schistosoma</taxon>
    </lineage>
</organism>
<reference evidence="3" key="1">
    <citation type="submission" date="2022-04" db="EMBL/GenBank/DDBJ databases">
        <authorList>
            <person name="Xu L."/>
            <person name="Lv Z."/>
        </authorList>
    </citation>
    <scope>NUCLEOTIDE SEQUENCE</scope>
    <source>
        <strain evidence="3">LV_2022a</strain>
    </source>
</reference>
<dbReference type="SUPFAM" id="SSF49879">
    <property type="entry name" value="SMAD/FHA domain"/>
    <property type="match status" value="1"/>
</dbReference>
<gene>
    <name evidence="3" type="ORF">MN116_005440</name>
</gene>
<dbReference type="GO" id="GO:0045944">
    <property type="term" value="P:positive regulation of transcription by RNA polymerase II"/>
    <property type="evidence" value="ECO:0007669"/>
    <property type="project" value="TreeGrafter"/>
</dbReference>
<dbReference type="GO" id="GO:0044545">
    <property type="term" value="C:NSL complex"/>
    <property type="evidence" value="ECO:0007669"/>
    <property type="project" value="TreeGrafter"/>
</dbReference>
<feature type="compositionally biased region" description="Polar residues" evidence="1">
    <location>
        <begin position="376"/>
        <end position="394"/>
    </location>
</feature>
<evidence type="ECO:0000313" key="4">
    <source>
        <dbReference type="Proteomes" id="UP001292079"/>
    </source>
</evidence>
<feature type="compositionally biased region" description="Polar residues" evidence="1">
    <location>
        <begin position="22"/>
        <end position="36"/>
    </location>
</feature>
<dbReference type="Proteomes" id="UP001292079">
    <property type="component" value="Unassembled WGS sequence"/>
</dbReference>
<dbReference type="Pfam" id="PF00498">
    <property type="entry name" value="FHA"/>
    <property type="match status" value="1"/>
</dbReference>
<dbReference type="InterPro" id="IPR025999">
    <property type="entry name" value="MCRS_N"/>
</dbReference>
<dbReference type="PROSITE" id="PS50006">
    <property type="entry name" value="FHA_DOMAIN"/>
    <property type="match status" value="1"/>
</dbReference>
<feature type="region of interest" description="Disordered" evidence="1">
    <location>
        <begin position="591"/>
        <end position="639"/>
    </location>
</feature>